<dbReference type="EMBL" id="AOPY01001393">
    <property type="protein sequence ID" value="EPJ40025.1"/>
    <property type="molecule type" value="Genomic_DNA"/>
</dbReference>
<accession>S4MW13</accession>
<protein>
    <submittedName>
        <fullName evidence="1">Uncharacterized protein</fullName>
    </submittedName>
</protein>
<sequence length="40" mass="4146">MPVANLGDDAGGALRDDLVQHGLGPRMGCLVLLDCLAVRL</sequence>
<reference evidence="1 2" key="1">
    <citation type="submission" date="2013-02" db="EMBL/GenBank/DDBJ databases">
        <title>Draft Genome Sequence of Streptomyces afghaniensis, Which Produces Compounds of the Julimycin B-Complex.</title>
        <authorList>
            <person name="Gruening B.A."/>
            <person name="Praeg A."/>
            <person name="Erxleben A."/>
            <person name="Guenther S."/>
            <person name="Fiedler H.-P."/>
            <person name="Goodfellow M."/>
            <person name="Mueller M."/>
        </authorList>
    </citation>
    <scope>NUCLEOTIDE SEQUENCE [LARGE SCALE GENOMIC DNA]</scope>
    <source>
        <strain evidence="1 2">772</strain>
    </source>
</reference>
<dbReference type="HOGENOM" id="CLU_3296883_0_0_11"/>
<evidence type="ECO:0000313" key="2">
    <source>
        <dbReference type="Proteomes" id="UP000015001"/>
    </source>
</evidence>
<evidence type="ECO:0000313" key="1">
    <source>
        <dbReference type="EMBL" id="EPJ40025.1"/>
    </source>
</evidence>
<organism evidence="1 2">
    <name type="scientific">Streptomyces afghaniensis 772</name>
    <dbReference type="NCBI Taxonomy" id="1283301"/>
    <lineage>
        <taxon>Bacteria</taxon>
        <taxon>Bacillati</taxon>
        <taxon>Actinomycetota</taxon>
        <taxon>Actinomycetes</taxon>
        <taxon>Kitasatosporales</taxon>
        <taxon>Streptomycetaceae</taxon>
        <taxon>Streptomyces</taxon>
    </lineage>
</organism>
<proteinExistence type="predicted"/>
<comment type="caution">
    <text evidence="1">The sequence shown here is derived from an EMBL/GenBank/DDBJ whole genome shotgun (WGS) entry which is preliminary data.</text>
</comment>
<gene>
    <name evidence="1" type="ORF">STAFG_2897</name>
</gene>
<dbReference type="AlphaFoldDB" id="S4MW13"/>
<keyword evidence="2" id="KW-1185">Reference proteome</keyword>
<dbReference type="Proteomes" id="UP000015001">
    <property type="component" value="Unassembled WGS sequence"/>
</dbReference>
<name>S4MW13_9ACTN</name>